<reference evidence="2" key="1">
    <citation type="submission" date="2023-07" db="EMBL/GenBank/DDBJ databases">
        <authorList>
            <person name="Haufschild T."/>
            <person name="Kallscheuer N."/>
            <person name="Hammer J."/>
            <person name="Kohn T."/>
            <person name="Kabuu M."/>
            <person name="Jogler M."/>
            <person name="Wohfarth N."/>
            <person name="Heuer A."/>
            <person name="Rohde M."/>
            <person name="van Teeseling M.C.F."/>
            <person name="Jogler C."/>
        </authorList>
    </citation>
    <scope>NUCLEOTIDE SEQUENCE</scope>
    <source>
        <strain evidence="1">Strain 138</strain>
        <strain evidence="2">Strain 318</strain>
    </source>
</reference>
<dbReference type="KEGG" id="pspc:Strain318_000407"/>
<evidence type="ECO:0000313" key="3">
    <source>
        <dbReference type="Proteomes" id="UP001229955"/>
    </source>
</evidence>
<dbReference type="EMBL" id="CP130612">
    <property type="protein sequence ID" value="WKW11172.1"/>
    <property type="molecule type" value="Genomic_DNA"/>
</dbReference>
<name>A0AA49Q6J1_9BACT</name>
<dbReference type="AlphaFoldDB" id="A0AA49Q6J1"/>
<evidence type="ECO:0000313" key="2">
    <source>
        <dbReference type="EMBL" id="WKW14082.1"/>
    </source>
</evidence>
<sequence>MSERDAMICRACGKQERASEGYPCESCGTFICQICVLKGVTLCASCQAAEDAKDADEDA</sequence>
<proteinExistence type="predicted"/>
<accession>A0AA49Q6J1</accession>
<dbReference type="RefSeq" id="WP_367886874.1">
    <property type="nucleotide sequence ID" value="NZ_CP130612.1"/>
</dbReference>
<gene>
    <name evidence="1" type="ORF">Strain138_000407</name>
    <name evidence="2" type="ORF">Strain318_000407</name>
</gene>
<dbReference type="EMBL" id="CP130613">
    <property type="protein sequence ID" value="WKW14082.1"/>
    <property type="molecule type" value="Genomic_DNA"/>
</dbReference>
<protein>
    <submittedName>
        <fullName evidence="2">Uncharacterized protein</fullName>
    </submittedName>
</protein>
<evidence type="ECO:0000313" key="1">
    <source>
        <dbReference type="EMBL" id="WKW11172.1"/>
    </source>
</evidence>
<dbReference type="Proteomes" id="UP001229955">
    <property type="component" value="Chromosome"/>
</dbReference>
<keyword evidence="3" id="KW-1185">Reference proteome</keyword>
<organism evidence="2 3">
    <name type="scientific">Pseudogemmatithrix spongiicola</name>
    <dbReference type="NCBI Taxonomy" id="3062599"/>
    <lineage>
        <taxon>Bacteria</taxon>
        <taxon>Pseudomonadati</taxon>
        <taxon>Gemmatimonadota</taxon>
        <taxon>Gemmatimonadia</taxon>
        <taxon>Gemmatimonadales</taxon>
        <taxon>Gemmatimonadaceae</taxon>
        <taxon>Pseudogemmatithrix</taxon>
    </lineage>
</organism>
<accession>A0AA49Q3T5</accession>